<accession>A0AAV9NXL3</accession>
<feature type="region of interest" description="Disordered" evidence="2">
    <location>
        <begin position="77"/>
        <end position="172"/>
    </location>
</feature>
<keyword evidence="5" id="KW-1185">Reference proteome</keyword>
<keyword evidence="3" id="KW-0812">Transmembrane</keyword>
<feature type="region of interest" description="Disordered" evidence="2">
    <location>
        <begin position="712"/>
        <end position="733"/>
    </location>
</feature>
<feature type="transmembrane region" description="Helical" evidence="3">
    <location>
        <begin position="766"/>
        <end position="787"/>
    </location>
</feature>
<dbReference type="AlphaFoldDB" id="A0AAV9NXL3"/>
<dbReference type="GeneID" id="89930744"/>
<reference evidence="4 5" key="1">
    <citation type="submission" date="2023-08" db="EMBL/GenBank/DDBJ databases">
        <title>Black Yeasts Isolated from many extreme environments.</title>
        <authorList>
            <person name="Coleine C."/>
            <person name="Stajich J.E."/>
            <person name="Selbmann L."/>
        </authorList>
    </citation>
    <scope>NUCLEOTIDE SEQUENCE [LARGE SCALE GENOMIC DNA]</scope>
    <source>
        <strain evidence="4 5">CCFEE 5935</strain>
    </source>
</reference>
<evidence type="ECO:0008006" key="6">
    <source>
        <dbReference type="Google" id="ProtNLM"/>
    </source>
</evidence>
<feature type="region of interest" description="Disordered" evidence="2">
    <location>
        <begin position="300"/>
        <end position="321"/>
    </location>
</feature>
<evidence type="ECO:0000256" key="1">
    <source>
        <dbReference type="ARBA" id="ARBA00023242"/>
    </source>
</evidence>
<feature type="compositionally biased region" description="Polar residues" evidence="2">
    <location>
        <begin position="116"/>
        <end position="162"/>
    </location>
</feature>
<dbReference type="CDD" id="cd00067">
    <property type="entry name" value="GAL4"/>
    <property type="match status" value="1"/>
</dbReference>
<keyword evidence="3" id="KW-0472">Membrane</keyword>
<feature type="compositionally biased region" description="Basic and acidic residues" evidence="2">
    <location>
        <begin position="327"/>
        <end position="336"/>
    </location>
</feature>
<feature type="region of interest" description="Disordered" evidence="2">
    <location>
        <begin position="537"/>
        <end position="607"/>
    </location>
</feature>
<evidence type="ECO:0000313" key="4">
    <source>
        <dbReference type="EMBL" id="KAK5164749.1"/>
    </source>
</evidence>
<evidence type="ECO:0000313" key="5">
    <source>
        <dbReference type="Proteomes" id="UP001337655"/>
    </source>
</evidence>
<protein>
    <recommendedName>
        <fullName evidence="6">C2H2-type domain-containing protein</fullName>
    </recommendedName>
</protein>
<dbReference type="EMBL" id="JAVRRT010000018">
    <property type="protein sequence ID" value="KAK5164749.1"/>
    <property type="molecule type" value="Genomic_DNA"/>
</dbReference>
<feature type="compositionally biased region" description="Polar residues" evidence="2">
    <location>
        <begin position="566"/>
        <end position="580"/>
    </location>
</feature>
<feature type="compositionally biased region" description="Polar residues" evidence="2">
    <location>
        <begin position="712"/>
        <end position="732"/>
    </location>
</feature>
<dbReference type="Proteomes" id="UP001337655">
    <property type="component" value="Unassembled WGS sequence"/>
</dbReference>
<keyword evidence="3" id="KW-1133">Transmembrane helix</keyword>
<comment type="caution">
    <text evidence="4">The sequence shown here is derived from an EMBL/GenBank/DDBJ whole genome shotgun (WGS) entry which is preliminary data.</text>
</comment>
<feature type="compositionally biased region" description="Polar residues" evidence="2">
    <location>
        <begin position="78"/>
        <end position="106"/>
    </location>
</feature>
<feature type="compositionally biased region" description="Polar residues" evidence="2">
    <location>
        <begin position="674"/>
        <end position="700"/>
    </location>
</feature>
<sequence length="870" mass="95149">MAFNNDLAMPAYMIYRDIPAGQPMDLTAPLAFFPPKDSDELFDALRMTYPHLKSHSERIGQAVIDYLLEENIVPEQLPTPQTSTSTNFSPWEASMQSMSEGSTWSSPDMLGLATPSFGNSPQPQHSQPLTRQSTVGLSNSENTPALDQMTSVFSLSDSTQPKQRVRRKMTDAEKAEYRKRRIVKACDKCSKRKRKCHHNQPEMENISTKTNKVTKPIVTTPPKNQAHQHQQQHVPDPFIGTAPFDQSMTANICMPSFDDFTMLPEDPMFDNNMDFGLSDWPWNDVPDWTHLGMTDSNYQINDHRSGSSSQGLAQGGPLTWDNQHANQHAERVDVPREPQQATHTRHLHESYGPENLQQPMLESVSQGNATDDSLGWQHLALHDRDREHPEPGRHVPGATPAPALAQMTLRLTGTKKAVQAFGDLLSSRSSSRSSLQKVSLSKIALVALAGLSTAQSLTGPERIEWTLSRPDDGITIEPHRSRASGVACRSPSMIERRSSPRCSSSFRTQGDLARHAQLVHHATDQCDPRSQLYALTEPAAGGQHGEYLQTSPRRTRTEATSRIPLLQSSDRTGASGSRQALSSETSNSSSRSQSAQQSPLSLGAGIMTSKSPTMELYSLKHRSPQGLLERGNATAARSLLLPAEASRATQVNGGAYPRLETTPAGNKSAGAIAGSTNRPTHSRPTAPANNAHTDLQSSPDLTRADGQVVTFKSHSHSGLATQSTHNMGSTANDFAYRTPTHNEVAFFRLEDHVRRRDHFGRSSSALAAWAVSKLLMILVGLGVLWLLSMAETRGISLGVVLLASVAPVPRDGGIPTAWNSAWSNPESHAGVDADSLRSVQKRLAMSFYSVLGIRNSNKMARSKSFDSMVA</sequence>
<dbReference type="GO" id="GO:0008270">
    <property type="term" value="F:zinc ion binding"/>
    <property type="evidence" value="ECO:0007669"/>
    <property type="project" value="InterPro"/>
</dbReference>
<dbReference type="GO" id="GO:0000981">
    <property type="term" value="F:DNA-binding transcription factor activity, RNA polymerase II-specific"/>
    <property type="evidence" value="ECO:0007669"/>
    <property type="project" value="InterPro"/>
</dbReference>
<dbReference type="RefSeq" id="XP_064654945.1">
    <property type="nucleotide sequence ID" value="XM_064806640.1"/>
</dbReference>
<dbReference type="InterPro" id="IPR001138">
    <property type="entry name" value="Zn2Cys6_DnaBD"/>
</dbReference>
<gene>
    <name evidence="4" type="ORF">LTR77_009412</name>
</gene>
<keyword evidence="1" id="KW-0539">Nucleus</keyword>
<organism evidence="4 5">
    <name type="scientific">Saxophila tyrrhenica</name>
    <dbReference type="NCBI Taxonomy" id="1690608"/>
    <lineage>
        <taxon>Eukaryota</taxon>
        <taxon>Fungi</taxon>
        <taxon>Dikarya</taxon>
        <taxon>Ascomycota</taxon>
        <taxon>Pezizomycotina</taxon>
        <taxon>Dothideomycetes</taxon>
        <taxon>Dothideomycetidae</taxon>
        <taxon>Mycosphaerellales</taxon>
        <taxon>Extremaceae</taxon>
        <taxon>Saxophila</taxon>
    </lineage>
</organism>
<evidence type="ECO:0000256" key="2">
    <source>
        <dbReference type="SAM" id="MobiDB-lite"/>
    </source>
</evidence>
<evidence type="ECO:0000256" key="3">
    <source>
        <dbReference type="SAM" id="Phobius"/>
    </source>
</evidence>
<feature type="compositionally biased region" description="Low complexity" evidence="2">
    <location>
        <begin position="581"/>
        <end position="602"/>
    </location>
</feature>
<feature type="region of interest" description="Disordered" evidence="2">
    <location>
        <begin position="326"/>
        <end position="345"/>
    </location>
</feature>
<feature type="region of interest" description="Disordered" evidence="2">
    <location>
        <begin position="652"/>
        <end position="700"/>
    </location>
</feature>
<name>A0AAV9NXL3_9PEZI</name>
<feature type="compositionally biased region" description="Low complexity" evidence="2">
    <location>
        <begin position="306"/>
        <end position="316"/>
    </location>
</feature>
<proteinExistence type="predicted"/>